<dbReference type="PANTHER" id="PTHR37529:SF1">
    <property type="entry name" value="TRANSPOSASE INSG FOR INSERTION SEQUENCE ELEMENT IS4-RELATED"/>
    <property type="match status" value="1"/>
</dbReference>
<dbReference type="Pfam" id="PF01609">
    <property type="entry name" value="DDE_Tnp_1"/>
    <property type="match status" value="1"/>
</dbReference>
<reference evidence="2 3" key="1">
    <citation type="submission" date="2023-04" db="EMBL/GenBank/DDBJ databases">
        <title>A novel bacteria isolated from coastal sediment.</title>
        <authorList>
            <person name="Liu X.-J."/>
            <person name="Du Z.-J."/>
        </authorList>
    </citation>
    <scope>NUCLEOTIDE SEQUENCE [LARGE SCALE GENOMIC DNA]</scope>
    <source>
        <strain evidence="2 3">SDUM461004</strain>
    </source>
</reference>
<feature type="non-terminal residue" evidence="2">
    <location>
        <position position="480"/>
    </location>
</feature>
<evidence type="ECO:0000259" key="1">
    <source>
        <dbReference type="Pfam" id="PF01609"/>
    </source>
</evidence>
<dbReference type="Proteomes" id="UP001243717">
    <property type="component" value="Unassembled WGS sequence"/>
</dbReference>
<accession>A0ABU1ARC3</accession>
<name>A0ABU1ARC3_9BACT</name>
<sequence length="480" mass="55753">MQKLERFLPGFNHVLYGKPPKTAFTQYREKLLKLRQSTLSELSSIFEGLIPLDKLSPNARGAHSRTRVYSRSVSFFGFLHQVLSPGMPCREVVRKVQSFCSEKNLPLPDSDNAAYCRARGKLDDELLDTIHTHISEKVQQRVMQNQRWKDRDVKVIDGTGITLPDTVENQKEFPQPSRQLPGCGFPVMKVVACFCLASGALLKWVETELKRHESRIMVKFIEHFRPGDVVLTDRGFSSYGNLAALWIKGVDAVMRVHQARKLDYRKGKVLRPMDRLVLWEKPACPKGWDADHWASLPATMMLRIVRIRIEVKGFRVRQYDLVTTLLDEQTYSADDLAELYFRRWAVELFFRHIKTTMGMEMLRCKTPKMVRKELRMFIIAHNLIRALMQEAASLYLCDLTRLSFKGTVDTLRQFSYAIYATKDAPQTRARIFDEMLLVIASEKVPLRENRSEPRALKKRPKPFQRLMCHRSKFKVSKSRK</sequence>
<evidence type="ECO:0000313" key="2">
    <source>
        <dbReference type="EMBL" id="MDQ8196435.1"/>
    </source>
</evidence>
<dbReference type="Gene3D" id="3.90.350.10">
    <property type="entry name" value="Transposase Inhibitor Protein From Tn5, Chain A, domain 1"/>
    <property type="match status" value="1"/>
</dbReference>
<dbReference type="InterPro" id="IPR012337">
    <property type="entry name" value="RNaseH-like_sf"/>
</dbReference>
<comment type="caution">
    <text evidence="2">The sequence shown here is derived from an EMBL/GenBank/DDBJ whole genome shotgun (WGS) entry which is preliminary data.</text>
</comment>
<evidence type="ECO:0000313" key="3">
    <source>
        <dbReference type="Proteomes" id="UP001243717"/>
    </source>
</evidence>
<dbReference type="EMBL" id="JARXIC010000091">
    <property type="protein sequence ID" value="MDQ8196435.1"/>
    <property type="molecule type" value="Genomic_DNA"/>
</dbReference>
<keyword evidence="3" id="KW-1185">Reference proteome</keyword>
<dbReference type="SUPFAM" id="SSF53098">
    <property type="entry name" value="Ribonuclease H-like"/>
    <property type="match status" value="1"/>
</dbReference>
<dbReference type="InterPro" id="IPR002559">
    <property type="entry name" value="Transposase_11"/>
</dbReference>
<gene>
    <name evidence="2" type="ORF">QEH59_18545</name>
</gene>
<dbReference type="InterPro" id="IPR047952">
    <property type="entry name" value="Transpos_IS4"/>
</dbReference>
<dbReference type="PANTHER" id="PTHR37529">
    <property type="entry name" value="TRANSPOSASE INSG FOR INSERTION SEQUENCE ELEMENT IS4-RELATED"/>
    <property type="match status" value="1"/>
</dbReference>
<feature type="domain" description="Transposase IS4-like" evidence="1">
    <location>
        <begin position="149"/>
        <end position="383"/>
    </location>
</feature>
<dbReference type="NCBIfam" id="NF033592">
    <property type="entry name" value="transpos_IS4_1"/>
    <property type="match status" value="1"/>
</dbReference>
<proteinExistence type="predicted"/>
<dbReference type="RefSeq" id="WP_308986867.1">
    <property type="nucleotide sequence ID" value="NZ_JARXIC010000091.1"/>
</dbReference>
<organism evidence="2 3">
    <name type="scientific">Thalassobacterium sedimentorum</name>
    <dbReference type="NCBI Taxonomy" id="3041258"/>
    <lineage>
        <taxon>Bacteria</taxon>
        <taxon>Pseudomonadati</taxon>
        <taxon>Verrucomicrobiota</taxon>
        <taxon>Opitutia</taxon>
        <taxon>Puniceicoccales</taxon>
        <taxon>Coraliomargaritaceae</taxon>
        <taxon>Thalassobacterium</taxon>
    </lineage>
</organism>
<protein>
    <submittedName>
        <fullName evidence="2">IS4 family transposase</fullName>
    </submittedName>
</protein>